<dbReference type="GO" id="GO:0016579">
    <property type="term" value="P:protein deubiquitination"/>
    <property type="evidence" value="ECO:0007669"/>
    <property type="project" value="InterPro"/>
</dbReference>
<proteinExistence type="inferred from homology"/>
<gene>
    <name evidence="4" type="primary">USP29_3</name>
    <name evidence="4" type="ORF">FJT64_023589</name>
</gene>
<dbReference type="GO" id="GO:0005634">
    <property type="term" value="C:nucleus"/>
    <property type="evidence" value="ECO:0007669"/>
    <property type="project" value="TreeGrafter"/>
</dbReference>
<dbReference type="InterPro" id="IPR038765">
    <property type="entry name" value="Papain-like_cys_pep_sf"/>
</dbReference>
<dbReference type="PROSITE" id="PS50235">
    <property type="entry name" value="USP_3"/>
    <property type="match status" value="1"/>
</dbReference>
<reference evidence="4 5" key="1">
    <citation type="submission" date="2019-07" db="EMBL/GenBank/DDBJ databases">
        <title>Draft genome assembly of a fouling barnacle, Amphibalanus amphitrite (Darwin, 1854): The first reference genome for Thecostraca.</title>
        <authorList>
            <person name="Kim W."/>
        </authorList>
    </citation>
    <scope>NUCLEOTIDE SEQUENCE [LARGE SCALE GENOMIC DNA]</scope>
    <source>
        <strain evidence="4">SNU_AA5</strain>
        <tissue evidence="4">Soma without cirri and trophi</tissue>
    </source>
</reference>
<accession>A0A6A4WLN9</accession>
<dbReference type="CDD" id="cd02257">
    <property type="entry name" value="Peptidase_C19"/>
    <property type="match status" value="1"/>
</dbReference>
<feature type="compositionally biased region" description="Polar residues" evidence="2">
    <location>
        <begin position="106"/>
        <end position="118"/>
    </location>
</feature>
<dbReference type="SUPFAM" id="SSF54001">
    <property type="entry name" value="Cysteine proteinases"/>
    <property type="match status" value="1"/>
</dbReference>
<comment type="similarity">
    <text evidence="1">Belongs to the peptidase C19 family.</text>
</comment>
<feature type="region of interest" description="Disordered" evidence="2">
    <location>
        <begin position="95"/>
        <end position="129"/>
    </location>
</feature>
<feature type="compositionally biased region" description="Low complexity" evidence="2">
    <location>
        <begin position="397"/>
        <end position="433"/>
    </location>
</feature>
<protein>
    <submittedName>
        <fullName evidence="4">Ubiquitin carboxyl-terminal hydrolase 29</fullName>
    </submittedName>
</protein>
<dbReference type="Gene3D" id="3.90.70.10">
    <property type="entry name" value="Cysteine proteinases"/>
    <property type="match status" value="1"/>
</dbReference>
<dbReference type="OrthoDB" id="5813749at2759"/>
<feature type="region of interest" description="Disordered" evidence="2">
    <location>
        <begin position="383"/>
        <end position="442"/>
    </location>
</feature>
<organism evidence="4 5">
    <name type="scientific">Amphibalanus amphitrite</name>
    <name type="common">Striped barnacle</name>
    <name type="synonym">Balanus amphitrite</name>
    <dbReference type="NCBI Taxonomy" id="1232801"/>
    <lineage>
        <taxon>Eukaryota</taxon>
        <taxon>Metazoa</taxon>
        <taxon>Ecdysozoa</taxon>
        <taxon>Arthropoda</taxon>
        <taxon>Crustacea</taxon>
        <taxon>Multicrustacea</taxon>
        <taxon>Cirripedia</taxon>
        <taxon>Thoracica</taxon>
        <taxon>Thoracicalcarea</taxon>
        <taxon>Balanomorpha</taxon>
        <taxon>Balanoidea</taxon>
        <taxon>Balanidae</taxon>
        <taxon>Amphibalaninae</taxon>
        <taxon>Amphibalanus</taxon>
    </lineage>
</organism>
<dbReference type="PANTHER" id="PTHR24006:SF915">
    <property type="entry name" value="UBIQUITIN CARBOXYL-TERMINAL HYDROLASE-RELATED"/>
    <property type="match status" value="1"/>
</dbReference>
<evidence type="ECO:0000313" key="4">
    <source>
        <dbReference type="EMBL" id="KAF0304590.1"/>
    </source>
</evidence>
<keyword evidence="5" id="KW-1185">Reference proteome</keyword>
<evidence type="ECO:0000256" key="1">
    <source>
        <dbReference type="ARBA" id="ARBA00009085"/>
    </source>
</evidence>
<feature type="domain" description="USP" evidence="3">
    <location>
        <begin position="139"/>
        <end position="569"/>
    </location>
</feature>
<comment type="caution">
    <text evidence="4">The sequence shown here is derived from an EMBL/GenBank/DDBJ whole genome shotgun (WGS) entry which is preliminary data.</text>
</comment>
<dbReference type="EMBL" id="VIIS01000828">
    <property type="protein sequence ID" value="KAF0304590.1"/>
    <property type="molecule type" value="Genomic_DNA"/>
</dbReference>
<dbReference type="InterPro" id="IPR001394">
    <property type="entry name" value="Peptidase_C19_UCH"/>
</dbReference>
<dbReference type="InterPro" id="IPR050164">
    <property type="entry name" value="Peptidase_C19"/>
</dbReference>
<dbReference type="PANTHER" id="PTHR24006">
    <property type="entry name" value="UBIQUITIN CARBOXYL-TERMINAL HYDROLASE"/>
    <property type="match status" value="1"/>
</dbReference>
<dbReference type="Proteomes" id="UP000440578">
    <property type="component" value="Unassembled WGS sequence"/>
</dbReference>
<sequence length="583" mass="65392">MHGRSGLDKDDFFSPAPSTRTRGHRLKVAKKPAVSRVRRNHFATRVVSDWKALPEEIVCSPSTNVFKNRLDKHWTNYAFVRLEVAKDVRQRSQCQLEARKKRRQAGSESKAQTTSHDLQLNPVIPPLDSDKNSKDPLYIGLPNYGNTCYQNATLQSLLGLQPFQSEMVSLISGPVESGQCRTLCGVAKLMDLRQKALSKLVFSHLNDLRDVFADIDPAFRGTEMQDANEFLLRLLDTMKDEVDARRSTDNPVRDNFHYQTLESYRCTKCHETVLKRQENISWFVSVPHHQGTEAPTLQDALRLSMRPDRRHLLCQHCCHDECYVTTKISQLPRTLILQLNRCVFLGDEAKKIRTKVSIPKFLSLNEFVADDVTRPPEWNCTNPSLCTRESEVPSGPPAATAAPTAPTTAGSPVSAGATAPARPSPSATAAAESPPLPPPELQVLDAANSYSKPGRTREDKGRELHVIKRSQEREPAGAVEQVHLSEFCVQEDQSLRPVDLVGDSTYRLVGVISHYGGTAHSGHYVSDVYSVGRDMWFHYDDQRVSCVDEAYVLNEGHQRDGYTFFYLHKELCSQIVRMEGGGL</sequence>
<evidence type="ECO:0000313" key="5">
    <source>
        <dbReference type="Proteomes" id="UP000440578"/>
    </source>
</evidence>
<feature type="region of interest" description="Disordered" evidence="2">
    <location>
        <begin position="1"/>
        <end position="27"/>
    </location>
</feature>
<evidence type="ECO:0000256" key="2">
    <source>
        <dbReference type="SAM" id="MobiDB-lite"/>
    </source>
</evidence>
<dbReference type="AlphaFoldDB" id="A0A6A4WLN9"/>
<dbReference type="InterPro" id="IPR028889">
    <property type="entry name" value="USP"/>
</dbReference>
<dbReference type="Pfam" id="PF00443">
    <property type="entry name" value="UCH"/>
    <property type="match status" value="1"/>
</dbReference>
<dbReference type="PROSITE" id="PS00973">
    <property type="entry name" value="USP_2"/>
    <property type="match status" value="1"/>
</dbReference>
<evidence type="ECO:0000259" key="3">
    <source>
        <dbReference type="PROSITE" id="PS50235"/>
    </source>
</evidence>
<name>A0A6A4WLN9_AMPAM</name>
<keyword evidence="4" id="KW-0378">Hydrolase</keyword>
<dbReference type="GO" id="GO:0000082">
    <property type="term" value="P:G1/S transition of mitotic cell cycle"/>
    <property type="evidence" value="ECO:0007669"/>
    <property type="project" value="TreeGrafter"/>
</dbReference>
<dbReference type="GO" id="GO:0005829">
    <property type="term" value="C:cytosol"/>
    <property type="evidence" value="ECO:0007669"/>
    <property type="project" value="TreeGrafter"/>
</dbReference>
<feature type="compositionally biased region" description="Basic and acidic residues" evidence="2">
    <location>
        <begin position="1"/>
        <end position="12"/>
    </location>
</feature>
<dbReference type="GO" id="GO:0004843">
    <property type="term" value="F:cysteine-type deubiquitinase activity"/>
    <property type="evidence" value="ECO:0007669"/>
    <property type="project" value="InterPro"/>
</dbReference>
<dbReference type="InterPro" id="IPR018200">
    <property type="entry name" value="USP_CS"/>
</dbReference>